<dbReference type="Pfam" id="PF02614">
    <property type="entry name" value="UxaC"/>
    <property type="match status" value="1"/>
</dbReference>
<keyword evidence="1" id="KW-0413">Isomerase</keyword>
<reference evidence="1 2" key="1">
    <citation type="submission" date="2018-06" db="EMBL/GenBank/DDBJ databases">
        <authorList>
            <consortium name="Pathogen Informatics"/>
            <person name="Doyle S."/>
        </authorList>
    </citation>
    <scope>NUCLEOTIDE SEQUENCE [LARGE SCALE GENOMIC DNA]</scope>
    <source>
        <strain evidence="1 2">NCTC10005</strain>
    </source>
</reference>
<dbReference type="SUPFAM" id="SSF51556">
    <property type="entry name" value="Metallo-dependent hydrolases"/>
    <property type="match status" value="1"/>
</dbReference>
<dbReference type="Gene3D" id="3.20.20.140">
    <property type="entry name" value="Metal-dependent hydrolases"/>
    <property type="match status" value="1"/>
</dbReference>
<organism evidence="1 2">
    <name type="scientific">Enterobacter cloacae</name>
    <dbReference type="NCBI Taxonomy" id="550"/>
    <lineage>
        <taxon>Bacteria</taxon>
        <taxon>Pseudomonadati</taxon>
        <taxon>Pseudomonadota</taxon>
        <taxon>Gammaproteobacteria</taxon>
        <taxon>Enterobacterales</taxon>
        <taxon>Enterobacteriaceae</taxon>
        <taxon>Enterobacter</taxon>
        <taxon>Enterobacter cloacae complex</taxon>
    </lineage>
</organism>
<dbReference type="Proteomes" id="UP000255106">
    <property type="component" value="Unassembled WGS sequence"/>
</dbReference>
<dbReference type="GO" id="GO:0008880">
    <property type="term" value="F:glucuronate isomerase activity"/>
    <property type="evidence" value="ECO:0007669"/>
    <property type="project" value="InterPro"/>
</dbReference>
<sequence length="43" mass="5026">MSFINDNFMISNARGVALYRDVAKELPIIDYHCHLVAKDIFRK</sequence>
<dbReference type="InterPro" id="IPR032466">
    <property type="entry name" value="Metal_Hydrolase"/>
</dbReference>
<gene>
    <name evidence="1" type="ORF">NCTC10005_04942</name>
</gene>
<evidence type="ECO:0000313" key="1">
    <source>
        <dbReference type="EMBL" id="STQ12159.1"/>
    </source>
</evidence>
<dbReference type="UniPathway" id="UPA00246"/>
<dbReference type="EMBL" id="UGJB01000004">
    <property type="protein sequence ID" value="STQ12159.1"/>
    <property type="molecule type" value="Genomic_DNA"/>
</dbReference>
<protein>
    <submittedName>
        <fullName evidence="1">Glucuronate isomerase</fullName>
    </submittedName>
</protein>
<proteinExistence type="predicted"/>
<evidence type="ECO:0000313" key="2">
    <source>
        <dbReference type="Proteomes" id="UP000255106"/>
    </source>
</evidence>
<dbReference type="GO" id="GO:0006064">
    <property type="term" value="P:glucuronate catabolic process"/>
    <property type="evidence" value="ECO:0007669"/>
    <property type="project" value="InterPro"/>
</dbReference>
<dbReference type="InterPro" id="IPR003766">
    <property type="entry name" value="Uronate_isomerase"/>
</dbReference>
<name>A0A377M162_ENTCL</name>
<dbReference type="AlphaFoldDB" id="A0A377M162"/>
<accession>A0A377M162</accession>